<accession>A0ACA9S1F3</accession>
<feature type="non-terminal residue" evidence="1">
    <location>
        <position position="1"/>
    </location>
</feature>
<gene>
    <name evidence="1" type="ORF">RPERSI_LOCUS25353</name>
</gene>
<sequence length="52" mass="5807">IAKNKTRAIELYKKAANDGNIYAKYRLGSIYYEGLAGIEDKEEGAHYLKLAA</sequence>
<name>A0ACA9S1F3_9GLOM</name>
<protein>
    <submittedName>
        <fullName evidence="1">26840_t:CDS:1</fullName>
    </submittedName>
</protein>
<evidence type="ECO:0000313" key="2">
    <source>
        <dbReference type="Proteomes" id="UP000789920"/>
    </source>
</evidence>
<keyword evidence="2" id="KW-1185">Reference proteome</keyword>
<organism evidence="1 2">
    <name type="scientific">Racocetra persica</name>
    <dbReference type="NCBI Taxonomy" id="160502"/>
    <lineage>
        <taxon>Eukaryota</taxon>
        <taxon>Fungi</taxon>
        <taxon>Fungi incertae sedis</taxon>
        <taxon>Mucoromycota</taxon>
        <taxon>Glomeromycotina</taxon>
        <taxon>Glomeromycetes</taxon>
        <taxon>Diversisporales</taxon>
        <taxon>Gigasporaceae</taxon>
        <taxon>Racocetra</taxon>
    </lineage>
</organism>
<evidence type="ECO:0000313" key="1">
    <source>
        <dbReference type="EMBL" id="CAG8820440.1"/>
    </source>
</evidence>
<dbReference type="Proteomes" id="UP000789920">
    <property type="component" value="Unassembled WGS sequence"/>
</dbReference>
<comment type="caution">
    <text evidence="1">The sequence shown here is derived from an EMBL/GenBank/DDBJ whole genome shotgun (WGS) entry which is preliminary data.</text>
</comment>
<proteinExistence type="predicted"/>
<dbReference type="EMBL" id="CAJVQC010083662">
    <property type="protein sequence ID" value="CAG8820440.1"/>
    <property type="molecule type" value="Genomic_DNA"/>
</dbReference>
<reference evidence="1" key="1">
    <citation type="submission" date="2021-06" db="EMBL/GenBank/DDBJ databases">
        <authorList>
            <person name="Kallberg Y."/>
            <person name="Tangrot J."/>
            <person name="Rosling A."/>
        </authorList>
    </citation>
    <scope>NUCLEOTIDE SEQUENCE</scope>
    <source>
        <strain evidence="1">MA461A</strain>
    </source>
</reference>
<feature type="non-terminal residue" evidence="1">
    <location>
        <position position="52"/>
    </location>
</feature>